<dbReference type="Gene3D" id="1.25.10.10">
    <property type="entry name" value="Leucine-rich Repeat Variant"/>
    <property type="match status" value="1"/>
</dbReference>
<gene>
    <name evidence="1" type="ORF">KSX_34780</name>
</gene>
<dbReference type="InterPro" id="IPR016024">
    <property type="entry name" value="ARM-type_fold"/>
</dbReference>
<name>A0A8J3I1Z9_9CHLR</name>
<accession>A0A8J3I1Z9</accession>
<dbReference type="InterPro" id="IPR011989">
    <property type="entry name" value="ARM-like"/>
</dbReference>
<evidence type="ECO:0008006" key="3">
    <source>
        <dbReference type="Google" id="ProtNLM"/>
    </source>
</evidence>
<dbReference type="RefSeq" id="WP_220194659.1">
    <property type="nucleotide sequence ID" value="NZ_BNJF01000001.1"/>
</dbReference>
<evidence type="ECO:0000313" key="1">
    <source>
        <dbReference type="EMBL" id="GHO45315.1"/>
    </source>
</evidence>
<keyword evidence="2" id="KW-1185">Reference proteome</keyword>
<dbReference type="AlphaFoldDB" id="A0A8J3I1Z9"/>
<dbReference type="Proteomes" id="UP000612362">
    <property type="component" value="Unassembled WGS sequence"/>
</dbReference>
<organism evidence="1 2">
    <name type="scientific">Ktedonospora formicarum</name>
    <dbReference type="NCBI Taxonomy" id="2778364"/>
    <lineage>
        <taxon>Bacteria</taxon>
        <taxon>Bacillati</taxon>
        <taxon>Chloroflexota</taxon>
        <taxon>Ktedonobacteria</taxon>
        <taxon>Ktedonobacterales</taxon>
        <taxon>Ktedonobacteraceae</taxon>
        <taxon>Ktedonospora</taxon>
    </lineage>
</organism>
<protein>
    <recommendedName>
        <fullName evidence="3">HEAT repeat domain-containing protein</fullName>
    </recommendedName>
</protein>
<reference evidence="1" key="1">
    <citation type="submission" date="2020-10" db="EMBL/GenBank/DDBJ databases">
        <title>Taxonomic study of unclassified bacteria belonging to the class Ktedonobacteria.</title>
        <authorList>
            <person name="Yabe S."/>
            <person name="Wang C.M."/>
            <person name="Zheng Y."/>
            <person name="Sakai Y."/>
            <person name="Cavaletti L."/>
            <person name="Monciardini P."/>
            <person name="Donadio S."/>
        </authorList>
    </citation>
    <scope>NUCLEOTIDE SEQUENCE</scope>
    <source>
        <strain evidence="1">SOSP1-1</strain>
    </source>
</reference>
<evidence type="ECO:0000313" key="2">
    <source>
        <dbReference type="Proteomes" id="UP000612362"/>
    </source>
</evidence>
<comment type="caution">
    <text evidence="1">The sequence shown here is derived from an EMBL/GenBank/DDBJ whole genome shotgun (WGS) entry which is preliminary data.</text>
</comment>
<sequence>MPGGRDSHNLPHESVDSILLAVSRRDDLDHETLSHYFDRLDEEWTNGAREKVLHLLRSRDTSAHTAAILILAELATDFDLEELEDFVTDPTVSDMVKLSLSPILKELGSEMADDGLVEYLNDPAGAMLQMQMHLLELVGQSEKGVESVLEDVASMSLERKLAFINWLGNSNDPRAAKLLIPLMENQTGKVVTSVIDALEQLGAMAAQQTIPALNYLVSTTSNRQVKQQARAVLGRLMMHSSPDLEMEGNVVALQHLQPYQARASFIDGSGSQIVLLSWKRPDGQLKGVNVMMQDQWGVKDCFGIDDMEPHQWVELVTELDSQGFASFHISFEYARKLIMASRAMNKRSRHKLPIAYTVWRPLIEASPEEYDPSVQADEPAQESAKEQKELLPILEPLTFDEKTQALAQRGADLYKLPEFASWLFDPVTRLEPFINRYWSGHNAQELFLGKGKRRRKATPASKEKLEQDDKLIGDALDELVDDQWRTLYETRLRRQAAFFLYSGRDKEASLMRAVAAQLHPSSGVPVREQAFARTMIQTSIEQGPMRMMIEALGSGNLEPLPITFFSDDDTPQG</sequence>
<dbReference type="SUPFAM" id="SSF48371">
    <property type="entry name" value="ARM repeat"/>
    <property type="match status" value="1"/>
</dbReference>
<dbReference type="EMBL" id="BNJF01000001">
    <property type="protein sequence ID" value="GHO45315.1"/>
    <property type="molecule type" value="Genomic_DNA"/>
</dbReference>
<proteinExistence type="predicted"/>